<keyword evidence="4" id="KW-1185">Reference proteome</keyword>
<dbReference type="Pfam" id="PF13400">
    <property type="entry name" value="Tad"/>
    <property type="match status" value="1"/>
</dbReference>
<evidence type="ECO:0000256" key="1">
    <source>
        <dbReference type="SAM" id="Phobius"/>
    </source>
</evidence>
<gene>
    <name evidence="3" type="ORF">F6A08_07345</name>
</gene>
<dbReference type="InterPro" id="IPR028087">
    <property type="entry name" value="Tad_N"/>
</dbReference>
<dbReference type="EMBL" id="WAAO01000001">
    <property type="protein sequence ID" value="KAB1867574.1"/>
    <property type="molecule type" value="Genomic_DNA"/>
</dbReference>
<keyword evidence="1" id="KW-0472">Membrane</keyword>
<organism evidence="3 4">
    <name type="scientific">Microbacterium algeriense</name>
    <dbReference type="NCBI Taxonomy" id="2615184"/>
    <lineage>
        <taxon>Bacteria</taxon>
        <taxon>Bacillati</taxon>
        <taxon>Actinomycetota</taxon>
        <taxon>Actinomycetes</taxon>
        <taxon>Micrococcales</taxon>
        <taxon>Microbacteriaceae</taxon>
        <taxon>Microbacterium</taxon>
    </lineage>
</organism>
<proteinExistence type="predicted"/>
<feature type="transmembrane region" description="Helical" evidence="1">
    <location>
        <begin position="20"/>
        <end position="42"/>
    </location>
</feature>
<dbReference type="Proteomes" id="UP000478836">
    <property type="component" value="Unassembled WGS sequence"/>
</dbReference>
<reference evidence="4" key="1">
    <citation type="submission" date="2019-09" db="EMBL/GenBank/DDBJ databases">
        <title>Whole genome sequencing of Microbacterium maritypicum.</title>
        <authorList>
            <person name="Lenchi N."/>
        </authorList>
    </citation>
    <scope>NUCLEOTIDE SEQUENCE [LARGE SCALE GENOMIC DNA]</scope>
    <source>
        <strain evidence="4">G1</strain>
    </source>
</reference>
<sequence>MRFRTGGRTSPEEGSVMLLTLGYVLLALALLFVCVCATDLYIAQKRLDALADSAALAGADGFTLEVRDGAFRAELTDAGVGDHATAVVTALPGKASIVAAGTPDGVSARVTVATDWHPPLLSPFIPDGVRLESTATSRTALR</sequence>
<name>A0ABQ6VEU8_9MICO</name>
<evidence type="ECO:0000313" key="3">
    <source>
        <dbReference type="EMBL" id="KAB1867574.1"/>
    </source>
</evidence>
<feature type="domain" description="Putative Flp pilus-assembly TadG-like N-terminal" evidence="2">
    <location>
        <begin position="14"/>
        <end position="60"/>
    </location>
</feature>
<evidence type="ECO:0000313" key="4">
    <source>
        <dbReference type="Proteomes" id="UP000478836"/>
    </source>
</evidence>
<keyword evidence="1" id="KW-0812">Transmembrane</keyword>
<comment type="caution">
    <text evidence="3">The sequence shown here is derived from an EMBL/GenBank/DDBJ whole genome shotgun (WGS) entry which is preliminary data.</text>
</comment>
<accession>A0ABQ6VEU8</accession>
<protein>
    <recommendedName>
        <fullName evidence="2">Putative Flp pilus-assembly TadG-like N-terminal domain-containing protein</fullName>
    </recommendedName>
</protein>
<keyword evidence="1" id="KW-1133">Transmembrane helix</keyword>
<evidence type="ECO:0000259" key="2">
    <source>
        <dbReference type="Pfam" id="PF13400"/>
    </source>
</evidence>